<dbReference type="EMBL" id="CP076134">
    <property type="protein sequence ID" value="QWG13758.1"/>
    <property type="molecule type" value="Genomic_DNA"/>
</dbReference>
<feature type="chain" id="PRO_5036833715" evidence="1">
    <location>
        <begin position="24"/>
        <end position="67"/>
    </location>
</feature>
<organism evidence="2 3">
    <name type="scientific">Bradyrhizobium sediminis</name>
    <dbReference type="NCBI Taxonomy" id="2840469"/>
    <lineage>
        <taxon>Bacteria</taxon>
        <taxon>Pseudomonadati</taxon>
        <taxon>Pseudomonadota</taxon>
        <taxon>Alphaproteobacteria</taxon>
        <taxon>Hyphomicrobiales</taxon>
        <taxon>Nitrobacteraceae</taxon>
        <taxon>Bradyrhizobium</taxon>
    </lineage>
</organism>
<feature type="signal peptide" evidence="1">
    <location>
        <begin position="1"/>
        <end position="23"/>
    </location>
</feature>
<accession>A0A975NEQ7</accession>
<keyword evidence="1" id="KW-0732">Signal</keyword>
<proteinExistence type="predicted"/>
<dbReference type="Proteomes" id="UP000680839">
    <property type="component" value="Chromosome"/>
</dbReference>
<name>A0A975NEQ7_9BRAD</name>
<sequence>MLKPSFRLFIIPLGAVCTLASLSAQNTAPRAQRDTGSMFVREQVVDCSNKNPSEVCVISFDNETTTR</sequence>
<reference evidence="2" key="1">
    <citation type="submission" date="2021-06" db="EMBL/GenBank/DDBJ databases">
        <title>Bradyrhizobium sp. S2-20-1 Genome sequencing.</title>
        <authorList>
            <person name="Jin L."/>
        </authorList>
    </citation>
    <scope>NUCLEOTIDE SEQUENCE</scope>
    <source>
        <strain evidence="2">S2-20-1</strain>
    </source>
</reference>
<gene>
    <name evidence="2" type="ORF">KMZ29_03295</name>
</gene>
<dbReference type="AlphaFoldDB" id="A0A975NEQ7"/>
<evidence type="ECO:0000256" key="1">
    <source>
        <dbReference type="SAM" id="SignalP"/>
    </source>
</evidence>
<evidence type="ECO:0000313" key="3">
    <source>
        <dbReference type="Proteomes" id="UP000680839"/>
    </source>
</evidence>
<evidence type="ECO:0000313" key="2">
    <source>
        <dbReference type="EMBL" id="QWG13758.1"/>
    </source>
</evidence>
<dbReference type="RefSeq" id="WP_215622436.1">
    <property type="nucleotide sequence ID" value="NZ_CP076134.1"/>
</dbReference>
<protein>
    <submittedName>
        <fullName evidence="2">Uncharacterized protein</fullName>
    </submittedName>
</protein>